<keyword evidence="3" id="KW-1003">Cell membrane</keyword>
<dbReference type="InterPro" id="IPR050763">
    <property type="entry name" value="ABC_transporter_ATP-binding"/>
</dbReference>
<evidence type="ECO:0000256" key="9">
    <source>
        <dbReference type="ARBA" id="ARBA00049985"/>
    </source>
</evidence>
<evidence type="ECO:0000259" key="10">
    <source>
        <dbReference type="PROSITE" id="PS50893"/>
    </source>
</evidence>
<dbReference type="Proteomes" id="UP001500804">
    <property type="component" value="Unassembled WGS sequence"/>
</dbReference>
<dbReference type="PANTHER" id="PTHR42711">
    <property type="entry name" value="ABC TRANSPORTER ATP-BINDING PROTEIN"/>
    <property type="match status" value="1"/>
</dbReference>
<keyword evidence="2" id="KW-0813">Transport</keyword>
<evidence type="ECO:0000313" key="11">
    <source>
        <dbReference type="EMBL" id="GAA5140095.1"/>
    </source>
</evidence>
<keyword evidence="4" id="KW-0547">Nucleotide-binding</keyword>
<sequence length="351" mass="37237">MPGRPASTRLCQRNVAGLSAPSRSLVDMQPVIQAEGLVKRFADTTALAGVDFSARRGTVLGLLGPNGSGKTTSVRVLTTLLRPDAGRARILGRDVVHDAPAVRSLIGLTGQYAAVDDALSGTDNLVLVGRLLDLPRRAAKARAAELVGRFGLTEAAGRLVRTYSGGMRRRLDLAVSLVGRPEVLFLDEPTTGLDPRHRGEVWDAVRALVADGVTVLLTTQYLEEADQLADDLVVLDRGRVIAAGTPATLKAEVGGQRLHVRPLYREDLPRVAALVAEQAPDLEPVVDAAGELVLPSADTGLLHRLGARLDESWIPVAELGLRLPSLDDVFLTITGHAAENDPDTDSEPEAA</sequence>
<dbReference type="Pfam" id="PF00005">
    <property type="entry name" value="ABC_tran"/>
    <property type="match status" value="1"/>
</dbReference>
<dbReference type="PROSITE" id="PS50893">
    <property type="entry name" value="ABC_TRANSPORTER_2"/>
    <property type="match status" value="1"/>
</dbReference>
<dbReference type="Gene3D" id="3.40.50.300">
    <property type="entry name" value="P-loop containing nucleotide triphosphate hydrolases"/>
    <property type="match status" value="1"/>
</dbReference>
<comment type="subcellular location">
    <subcellularLocation>
        <location evidence="1">Cell membrane</location>
        <topology evidence="1">Peripheral membrane protein</topology>
        <orientation evidence="1">Cytoplasmic side</orientation>
    </subcellularLocation>
</comment>
<proteinExistence type="inferred from homology"/>
<evidence type="ECO:0000256" key="4">
    <source>
        <dbReference type="ARBA" id="ARBA00022741"/>
    </source>
</evidence>
<dbReference type="InterPro" id="IPR017871">
    <property type="entry name" value="ABC_transporter-like_CS"/>
</dbReference>
<keyword evidence="12" id="KW-1185">Reference proteome</keyword>
<keyword evidence="8" id="KW-0046">Antibiotic resistance</keyword>
<dbReference type="InterPro" id="IPR003593">
    <property type="entry name" value="AAA+_ATPase"/>
</dbReference>
<dbReference type="InterPro" id="IPR027417">
    <property type="entry name" value="P-loop_NTPase"/>
</dbReference>
<reference evidence="12" key="1">
    <citation type="journal article" date="2019" name="Int. J. Syst. Evol. Microbiol.">
        <title>The Global Catalogue of Microorganisms (GCM) 10K type strain sequencing project: providing services to taxonomists for standard genome sequencing and annotation.</title>
        <authorList>
            <consortium name="The Broad Institute Genomics Platform"/>
            <consortium name="The Broad Institute Genome Sequencing Center for Infectious Disease"/>
            <person name="Wu L."/>
            <person name="Ma J."/>
        </authorList>
    </citation>
    <scope>NUCLEOTIDE SEQUENCE [LARGE SCALE GENOMIC DNA]</scope>
    <source>
        <strain evidence="12">JCM 18302</strain>
    </source>
</reference>
<dbReference type="EMBL" id="BAABJO010000046">
    <property type="protein sequence ID" value="GAA5140095.1"/>
    <property type="molecule type" value="Genomic_DNA"/>
</dbReference>
<comment type="caution">
    <text evidence="11">The sequence shown here is derived from an EMBL/GenBank/DDBJ whole genome shotgun (WGS) entry which is preliminary data.</text>
</comment>
<dbReference type="InterPro" id="IPR003439">
    <property type="entry name" value="ABC_transporter-like_ATP-bd"/>
</dbReference>
<organism evidence="11 12">
    <name type="scientific">Pseudonocardia adelaidensis</name>
    <dbReference type="NCBI Taxonomy" id="648754"/>
    <lineage>
        <taxon>Bacteria</taxon>
        <taxon>Bacillati</taxon>
        <taxon>Actinomycetota</taxon>
        <taxon>Actinomycetes</taxon>
        <taxon>Pseudonocardiales</taxon>
        <taxon>Pseudonocardiaceae</taxon>
        <taxon>Pseudonocardia</taxon>
    </lineage>
</organism>
<evidence type="ECO:0000256" key="2">
    <source>
        <dbReference type="ARBA" id="ARBA00022448"/>
    </source>
</evidence>
<evidence type="ECO:0000256" key="3">
    <source>
        <dbReference type="ARBA" id="ARBA00022475"/>
    </source>
</evidence>
<feature type="domain" description="ABC transporter" evidence="10">
    <location>
        <begin position="32"/>
        <end position="262"/>
    </location>
</feature>
<dbReference type="SUPFAM" id="SSF52540">
    <property type="entry name" value="P-loop containing nucleoside triphosphate hydrolases"/>
    <property type="match status" value="1"/>
</dbReference>
<gene>
    <name evidence="11" type="ORF">GCM10023320_77250</name>
</gene>
<dbReference type="SMART" id="SM00382">
    <property type="entry name" value="AAA"/>
    <property type="match status" value="1"/>
</dbReference>
<dbReference type="PROSITE" id="PS00211">
    <property type="entry name" value="ABC_TRANSPORTER_1"/>
    <property type="match status" value="1"/>
</dbReference>
<accession>A0ABP9P4F0</accession>
<evidence type="ECO:0000256" key="5">
    <source>
        <dbReference type="ARBA" id="ARBA00022840"/>
    </source>
</evidence>
<keyword evidence="6" id="KW-1278">Translocase</keyword>
<keyword evidence="5 11" id="KW-0067">ATP-binding</keyword>
<name>A0ABP9P4F0_9PSEU</name>
<evidence type="ECO:0000256" key="7">
    <source>
        <dbReference type="ARBA" id="ARBA00023136"/>
    </source>
</evidence>
<dbReference type="PANTHER" id="PTHR42711:SF19">
    <property type="entry name" value="DOXORUBICIN RESISTANCE ATP-BINDING PROTEIN DRRA"/>
    <property type="match status" value="1"/>
</dbReference>
<evidence type="ECO:0000313" key="12">
    <source>
        <dbReference type="Proteomes" id="UP001500804"/>
    </source>
</evidence>
<dbReference type="InterPro" id="IPR005894">
    <property type="entry name" value="DrrA"/>
</dbReference>
<dbReference type="NCBIfam" id="TIGR01188">
    <property type="entry name" value="drrA"/>
    <property type="match status" value="1"/>
</dbReference>
<evidence type="ECO:0000256" key="6">
    <source>
        <dbReference type="ARBA" id="ARBA00022967"/>
    </source>
</evidence>
<comment type="similarity">
    <text evidence="9">Belongs to the ABC transporter superfamily. Drug exporter-1 (DrugE1) (TC 3.A.1.105) family.</text>
</comment>
<keyword evidence="7" id="KW-0472">Membrane</keyword>
<evidence type="ECO:0000256" key="8">
    <source>
        <dbReference type="ARBA" id="ARBA00023251"/>
    </source>
</evidence>
<dbReference type="GO" id="GO:0005524">
    <property type="term" value="F:ATP binding"/>
    <property type="evidence" value="ECO:0007669"/>
    <property type="project" value="UniProtKB-KW"/>
</dbReference>
<protein>
    <submittedName>
        <fullName evidence="11">Daunorubicin resistance protein DrrA family ABC transporter ATP-binding protein</fullName>
    </submittedName>
</protein>
<evidence type="ECO:0000256" key="1">
    <source>
        <dbReference type="ARBA" id="ARBA00004413"/>
    </source>
</evidence>